<dbReference type="PANTHER" id="PTHR11022">
    <property type="entry name" value="PEPTIDOGLYCAN RECOGNITION PROTEIN"/>
    <property type="match status" value="1"/>
</dbReference>
<dbReference type="InterPro" id="IPR036505">
    <property type="entry name" value="Amidase/PGRP_sf"/>
</dbReference>
<proteinExistence type="inferred from homology"/>
<evidence type="ECO:0000259" key="5">
    <source>
        <dbReference type="SMART" id="SM00701"/>
    </source>
</evidence>
<evidence type="ECO:0000313" key="6">
    <source>
        <dbReference type="EMBL" id="MDQ0412740.1"/>
    </source>
</evidence>
<accession>A0ABU0FSD9</accession>
<comment type="similarity">
    <text evidence="1">Belongs to the N-acetylmuramoyl-L-alanine amidase 2 family.</text>
</comment>
<organism evidence="6 7">
    <name type="scientific">Mesobacillus stamsii</name>
    <dbReference type="NCBI Taxonomy" id="225347"/>
    <lineage>
        <taxon>Bacteria</taxon>
        <taxon>Bacillati</taxon>
        <taxon>Bacillota</taxon>
        <taxon>Bacilli</taxon>
        <taxon>Bacillales</taxon>
        <taxon>Bacillaceae</taxon>
        <taxon>Mesobacillus</taxon>
    </lineage>
</organism>
<dbReference type="SMART" id="SM00701">
    <property type="entry name" value="PGRP"/>
    <property type="match status" value="1"/>
</dbReference>
<dbReference type="InterPro" id="IPR015510">
    <property type="entry name" value="PGRP"/>
</dbReference>
<dbReference type="InterPro" id="IPR002502">
    <property type="entry name" value="Amidase_domain"/>
</dbReference>
<dbReference type="RefSeq" id="WP_307191329.1">
    <property type="nucleotide sequence ID" value="NZ_JAUSUN010000004.1"/>
</dbReference>
<sequence>MLDIKKIAVHHGATREGSPEAYANYHVNELDWPEVAYPLIIGKNGVIYWTMDLNKVSYNVGLHNRYTLGICMIGDFRHDQPTVAQYQSLYRLLEALKIDFSLTDQDILGHQEFAGYEWKQCPALDMDGLRGQLASKQYSPVINNFNNDKKILITRPAVVKLAKEDDGGMANTLFQPSNAAIKKSAENVLARLSSSTTHGDKAIGRNWVEQLNQDKLSESDAVGLLYVALDRELIQGRKE</sequence>
<keyword evidence="7" id="KW-1185">Reference proteome</keyword>
<protein>
    <recommendedName>
        <fullName evidence="3">Autolysin</fullName>
    </recommendedName>
    <alternativeName>
        <fullName evidence="2">Cell wall hydrolase</fullName>
    </alternativeName>
</protein>
<name>A0ABU0FSD9_9BACI</name>
<evidence type="ECO:0000259" key="4">
    <source>
        <dbReference type="SMART" id="SM00644"/>
    </source>
</evidence>
<dbReference type="Proteomes" id="UP001242313">
    <property type="component" value="Unassembled WGS sequence"/>
</dbReference>
<feature type="domain" description="N-acetylmuramoyl-L-alanine amidase" evidence="4">
    <location>
        <begin position="2"/>
        <end position="123"/>
    </location>
</feature>
<dbReference type="PANTHER" id="PTHR11022:SF41">
    <property type="entry name" value="PEPTIDOGLYCAN-RECOGNITION PROTEIN LC-RELATED"/>
    <property type="match status" value="1"/>
</dbReference>
<dbReference type="Pfam" id="PF01510">
    <property type="entry name" value="Amidase_2"/>
    <property type="match status" value="1"/>
</dbReference>
<dbReference type="CDD" id="cd06583">
    <property type="entry name" value="PGRP"/>
    <property type="match status" value="1"/>
</dbReference>
<comment type="caution">
    <text evidence="6">The sequence shown here is derived from an EMBL/GenBank/DDBJ whole genome shotgun (WGS) entry which is preliminary data.</text>
</comment>
<evidence type="ECO:0000313" key="7">
    <source>
        <dbReference type="Proteomes" id="UP001242313"/>
    </source>
</evidence>
<dbReference type="EMBL" id="JAUSUN010000004">
    <property type="protein sequence ID" value="MDQ0412740.1"/>
    <property type="molecule type" value="Genomic_DNA"/>
</dbReference>
<dbReference type="SUPFAM" id="SSF55846">
    <property type="entry name" value="N-acetylmuramoyl-L-alanine amidase-like"/>
    <property type="match status" value="1"/>
</dbReference>
<feature type="domain" description="Peptidoglycan recognition protein family" evidence="5">
    <location>
        <begin position="2"/>
        <end position="114"/>
    </location>
</feature>
<reference evidence="6 7" key="1">
    <citation type="submission" date="2023-07" db="EMBL/GenBank/DDBJ databases">
        <title>Genomic Encyclopedia of Type Strains, Phase IV (KMG-IV): sequencing the most valuable type-strain genomes for metagenomic binning, comparative biology and taxonomic classification.</title>
        <authorList>
            <person name="Goeker M."/>
        </authorList>
    </citation>
    <scope>NUCLEOTIDE SEQUENCE [LARGE SCALE GENOMIC DNA]</scope>
    <source>
        <strain evidence="6 7">DSM 19598</strain>
    </source>
</reference>
<evidence type="ECO:0000256" key="1">
    <source>
        <dbReference type="ARBA" id="ARBA00007553"/>
    </source>
</evidence>
<dbReference type="InterPro" id="IPR006619">
    <property type="entry name" value="PGRP_domain_met/bac"/>
</dbReference>
<dbReference type="SMART" id="SM00644">
    <property type="entry name" value="Ami_2"/>
    <property type="match status" value="1"/>
</dbReference>
<dbReference type="Gene3D" id="3.40.80.10">
    <property type="entry name" value="Peptidoglycan recognition protein-like"/>
    <property type="match status" value="1"/>
</dbReference>
<gene>
    <name evidence="6" type="ORF">J2S25_000920</name>
</gene>
<evidence type="ECO:0000256" key="2">
    <source>
        <dbReference type="ARBA" id="ARBA00030881"/>
    </source>
</evidence>
<evidence type="ECO:0000256" key="3">
    <source>
        <dbReference type="ARBA" id="ARBA00032390"/>
    </source>
</evidence>